<evidence type="ECO:0000256" key="1">
    <source>
        <dbReference type="SAM" id="Phobius"/>
    </source>
</evidence>
<feature type="transmembrane region" description="Helical" evidence="1">
    <location>
        <begin position="59"/>
        <end position="81"/>
    </location>
</feature>
<keyword evidence="1" id="KW-0472">Membrane</keyword>
<dbReference type="OrthoDB" id="142786at2157"/>
<dbReference type="AlphaFoldDB" id="A0A0E3WZW7"/>
<feature type="transmembrane region" description="Helical" evidence="1">
    <location>
        <begin position="101"/>
        <end position="122"/>
    </location>
</feature>
<gene>
    <name evidence="2" type="ORF">MCMEM_0612</name>
</gene>
<dbReference type="EMBL" id="CP009518">
    <property type="protein sequence ID" value="AKB84665.1"/>
    <property type="molecule type" value="Genomic_DNA"/>
</dbReference>
<dbReference type="RefSeq" id="WP_048204853.1">
    <property type="nucleotide sequence ID" value="NZ_CP009518.1"/>
</dbReference>
<dbReference type="HOGENOM" id="CLU_1232787_0_0_2"/>
<feature type="transmembrane region" description="Helical" evidence="1">
    <location>
        <begin position="21"/>
        <end position="39"/>
    </location>
</feature>
<feature type="transmembrane region" description="Helical" evidence="1">
    <location>
        <begin position="157"/>
        <end position="176"/>
    </location>
</feature>
<evidence type="ECO:0000313" key="3">
    <source>
        <dbReference type="Proteomes" id="UP000033048"/>
    </source>
</evidence>
<dbReference type="GeneID" id="24893117"/>
<proteinExistence type="predicted"/>
<name>A0A0E3WZW7_METMT</name>
<protein>
    <submittedName>
        <fullName evidence="2">Uncharacterized protein</fullName>
    </submittedName>
</protein>
<keyword evidence="3" id="KW-1185">Reference proteome</keyword>
<dbReference type="KEGG" id="mmet:MCMEM_0612"/>
<feature type="transmembrane region" description="Helical" evidence="1">
    <location>
        <begin position="128"/>
        <end position="145"/>
    </location>
</feature>
<sequence length="224" mass="25433">MEDTIENQNYKNKSLKWLNSVIPFVVLFLSWEILARTILATHDLPTFFTIFQTLSLTLAYHLMITLVFSFLELLIILAIGLPLGKLMYKSQRLKSSIYPALWFLVFTIGAAIMVNVPILIILFGLSRLLIFLQSIIVPILVVTLISGNGHRLVAIKIGYLLCLFFQIMGEMLFGTTNAGIGHMLSWFYHLHDFPRLYSALMLLGLGGMFVEIFIGYIGNKLKIQ</sequence>
<organism evidence="2 3">
    <name type="scientific">Methanococcoides methylutens MM1</name>
    <dbReference type="NCBI Taxonomy" id="1434104"/>
    <lineage>
        <taxon>Archaea</taxon>
        <taxon>Methanobacteriati</taxon>
        <taxon>Methanobacteriota</taxon>
        <taxon>Stenosarchaea group</taxon>
        <taxon>Methanomicrobia</taxon>
        <taxon>Methanosarcinales</taxon>
        <taxon>Methanosarcinaceae</taxon>
        <taxon>Methanococcoides</taxon>
    </lineage>
</organism>
<dbReference type="Proteomes" id="UP000033048">
    <property type="component" value="Chromosome"/>
</dbReference>
<accession>A0A0E3WZW7</accession>
<keyword evidence="1" id="KW-0812">Transmembrane</keyword>
<reference evidence="2 3" key="1">
    <citation type="submission" date="2014-07" db="EMBL/GenBank/DDBJ databases">
        <title>Methanogenic archaea and the global carbon cycle.</title>
        <authorList>
            <person name="Henriksen J.R."/>
            <person name="Luke J."/>
            <person name="Reinhart S."/>
            <person name="Benedict M.N."/>
            <person name="Youngblut N.D."/>
            <person name="Metcalf M.E."/>
            <person name="Whitaker R.J."/>
            <person name="Metcalf W.W."/>
        </authorList>
    </citation>
    <scope>NUCLEOTIDE SEQUENCE [LARGE SCALE GENOMIC DNA]</scope>
    <source>
        <strain evidence="2 3">MM1</strain>
    </source>
</reference>
<keyword evidence="1" id="KW-1133">Transmembrane helix</keyword>
<evidence type="ECO:0000313" key="2">
    <source>
        <dbReference type="EMBL" id="AKB84665.1"/>
    </source>
</evidence>
<feature type="transmembrane region" description="Helical" evidence="1">
    <location>
        <begin position="196"/>
        <end position="218"/>
    </location>
</feature>